<dbReference type="Pfam" id="PF04266">
    <property type="entry name" value="ASCH"/>
    <property type="match status" value="1"/>
</dbReference>
<sequence>MMKGGDWAFGCQLVDGALGALNTPPAHMPIRVFTPQVLAPTGAKLSKSLLREQDKGALPADVEPWMLDTTVWPGSIDNYVDSLVWMVSELLTDPKHFFRSFTVKELGRLMTQRPPEPVVRAHEMGIYKRYFDLIAAGRKTTEIRVNDSSRRKIKEGSLIRFRCQGDEVLTRVTRVTRYDTFDEMFDHEEVASVNPLATRDEQLANIRQIYPPEREALGVVALGIELVDPPSF</sequence>
<dbReference type="SUPFAM" id="SSF88697">
    <property type="entry name" value="PUA domain-like"/>
    <property type="match status" value="1"/>
</dbReference>
<proteinExistence type="predicted"/>
<dbReference type="InterPro" id="IPR015947">
    <property type="entry name" value="PUA-like_sf"/>
</dbReference>
<comment type="caution">
    <text evidence="2">The sequence shown here is derived from an EMBL/GenBank/DDBJ whole genome shotgun (WGS) entry which is preliminary data.</text>
</comment>
<reference evidence="2 3" key="1">
    <citation type="submission" date="2021-03" db="EMBL/GenBank/DDBJ databases">
        <title>Sequencing the genomes of 1000 actinobacteria strains.</title>
        <authorList>
            <person name="Klenk H.-P."/>
        </authorList>
    </citation>
    <scope>NUCLEOTIDE SEQUENCE [LARGE SCALE GENOMIC DNA]</scope>
    <source>
        <strain evidence="2 3">DSM 46670</strain>
    </source>
</reference>
<keyword evidence="3" id="KW-1185">Reference proteome</keyword>
<dbReference type="Gene3D" id="2.30.130.30">
    <property type="entry name" value="Hypothetical protein"/>
    <property type="match status" value="1"/>
</dbReference>
<evidence type="ECO:0000313" key="3">
    <source>
        <dbReference type="Proteomes" id="UP001519332"/>
    </source>
</evidence>
<name>A0ABS4U289_9PSEU</name>
<dbReference type="RefSeq" id="WP_307855848.1">
    <property type="nucleotide sequence ID" value="NZ_JAGINW010000001.1"/>
</dbReference>
<gene>
    <name evidence="2" type="ORF">JOF56_011121</name>
</gene>
<organism evidence="2 3">
    <name type="scientific">Kibdelosporangium banguiense</name>
    <dbReference type="NCBI Taxonomy" id="1365924"/>
    <lineage>
        <taxon>Bacteria</taxon>
        <taxon>Bacillati</taxon>
        <taxon>Actinomycetota</taxon>
        <taxon>Actinomycetes</taxon>
        <taxon>Pseudonocardiales</taxon>
        <taxon>Pseudonocardiaceae</taxon>
        <taxon>Kibdelosporangium</taxon>
    </lineage>
</organism>
<accession>A0ABS4U289</accession>
<evidence type="ECO:0000259" key="1">
    <source>
        <dbReference type="SMART" id="SM01022"/>
    </source>
</evidence>
<dbReference type="SMART" id="SM01022">
    <property type="entry name" value="ASCH"/>
    <property type="match status" value="1"/>
</dbReference>
<evidence type="ECO:0000313" key="2">
    <source>
        <dbReference type="EMBL" id="MBP2330736.1"/>
    </source>
</evidence>
<dbReference type="InterPro" id="IPR007374">
    <property type="entry name" value="ASCH_domain"/>
</dbReference>
<dbReference type="Proteomes" id="UP001519332">
    <property type="component" value="Unassembled WGS sequence"/>
</dbReference>
<dbReference type="EMBL" id="JAGINW010000001">
    <property type="protein sequence ID" value="MBP2330736.1"/>
    <property type="molecule type" value="Genomic_DNA"/>
</dbReference>
<protein>
    <submittedName>
        <fullName evidence="2">ASC-1-like (ASCH) protein</fullName>
    </submittedName>
</protein>
<feature type="domain" description="ASCH" evidence="1">
    <location>
        <begin position="124"/>
        <end position="228"/>
    </location>
</feature>